<organism evidence="3 4">
    <name type="scientific">Eimeria praecox</name>
    <dbReference type="NCBI Taxonomy" id="51316"/>
    <lineage>
        <taxon>Eukaryota</taxon>
        <taxon>Sar</taxon>
        <taxon>Alveolata</taxon>
        <taxon>Apicomplexa</taxon>
        <taxon>Conoidasida</taxon>
        <taxon>Coccidia</taxon>
        <taxon>Eucoccidiorida</taxon>
        <taxon>Eimeriorina</taxon>
        <taxon>Eimeriidae</taxon>
        <taxon>Eimeria</taxon>
    </lineage>
</organism>
<name>U6H400_9EIME</name>
<proteinExistence type="predicted"/>
<keyword evidence="2" id="KW-0732">Signal</keyword>
<evidence type="ECO:0000313" key="4">
    <source>
        <dbReference type="Proteomes" id="UP000018201"/>
    </source>
</evidence>
<reference evidence="3" key="1">
    <citation type="submission" date="2013-10" db="EMBL/GenBank/DDBJ databases">
        <title>Genomic analysis of the causative agents of coccidiosis in chickens.</title>
        <authorList>
            <person name="Reid A.J."/>
            <person name="Blake D."/>
            <person name="Billington K."/>
            <person name="Browne H."/>
            <person name="Dunn M."/>
            <person name="Hung S."/>
            <person name="Kawahara F."/>
            <person name="Miranda-Saavedra D."/>
            <person name="Mourier T."/>
            <person name="Nagra H."/>
            <person name="Otto T.D."/>
            <person name="Rawlings N."/>
            <person name="Sanchez A."/>
            <person name="Sanders M."/>
            <person name="Subramaniam C."/>
            <person name="Tay Y."/>
            <person name="Dear P."/>
            <person name="Doerig C."/>
            <person name="Gruber A."/>
            <person name="Parkinson J."/>
            <person name="Shirley M."/>
            <person name="Wan K.L."/>
            <person name="Berriman M."/>
            <person name="Tomley F."/>
            <person name="Pain A."/>
        </authorList>
    </citation>
    <scope>NUCLEOTIDE SEQUENCE [LARGE SCALE GENOMIC DNA]</scope>
    <source>
        <strain evidence="3">Houghton</strain>
    </source>
</reference>
<dbReference type="EMBL" id="HG694963">
    <property type="protein sequence ID" value="CDI86208.1"/>
    <property type="molecule type" value="Genomic_DNA"/>
</dbReference>
<feature type="compositionally biased region" description="Basic and acidic residues" evidence="1">
    <location>
        <begin position="118"/>
        <end position="132"/>
    </location>
</feature>
<feature type="chain" id="PRO_5004671254" evidence="2">
    <location>
        <begin position="25"/>
        <end position="170"/>
    </location>
</feature>
<dbReference type="VEuPathDB" id="ToxoDB:EPH_0067980"/>
<dbReference type="Proteomes" id="UP000018201">
    <property type="component" value="Unassembled WGS sequence"/>
</dbReference>
<keyword evidence="4" id="KW-1185">Reference proteome</keyword>
<feature type="compositionally biased region" description="Gly residues" evidence="1">
    <location>
        <begin position="136"/>
        <end position="147"/>
    </location>
</feature>
<reference evidence="3" key="2">
    <citation type="submission" date="2013-10" db="EMBL/GenBank/DDBJ databases">
        <authorList>
            <person name="Aslett M."/>
        </authorList>
    </citation>
    <scope>NUCLEOTIDE SEQUENCE [LARGE SCALE GENOMIC DNA]</scope>
    <source>
        <strain evidence="3">Houghton</strain>
    </source>
</reference>
<feature type="region of interest" description="Disordered" evidence="1">
    <location>
        <begin position="81"/>
        <end position="170"/>
    </location>
</feature>
<accession>U6H400</accession>
<sequence length="170" mass="17725">MTKIPTHVLLLEECFLLPLWSAVANLQLSCQTRENDLVHAAGGGVERGHRDRALTRLACDQSQNRGGRVMLPRVGSGAWAAAPETAATEEEVGGLGKAPPGGREAGGALHTEVTPDPLEARLAREARPRSEEAAAGSGGEDIAGSGGEDTAEPVRWPAAVGDETRETTLC</sequence>
<evidence type="ECO:0000313" key="3">
    <source>
        <dbReference type="EMBL" id="CDI86208.1"/>
    </source>
</evidence>
<protein>
    <submittedName>
        <fullName evidence="3">Uncharacterized protein</fullName>
    </submittedName>
</protein>
<dbReference type="AlphaFoldDB" id="U6H400"/>
<feature type="signal peptide" evidence="2">
    <location>
        <begin position="1"/>
        <end position="24"/>
    </location>
</feature>
<evidence type="ECO:0000256" key="2">
    <source>
        <dbReference type="SAM" id="SignalP"/>
    </source>
</evidence>
<gene>
    <name evidence="3" type="ORF">EPH_0067980</name>
</gene>
<evidence type="ECO:0000256" key="1">
    <source>
        <dbReference type="SAM" id="MobiDB-lite"/>
    </source>
</evidence>